<feature type="domain" description="VOC" evidence="1">
    <location>
        <begin position="2"/>
        <end position="116"/>
    </location>
</feature>
<dbReference type="RefSeq" id="WP_110828623.1">
    <property type="nucleotide sequence ID" value="NZ_BMQG01000010.1"/>
</dbReference>
<organism evidence="2 3">
    <name type="scientific">Deinococcus arenae</name>
    <dbReference type="NCBI Taxonomy" id="1452751"/>
    <lineage>
        <taxon>Bacteria</taxon>
        <taxon>Thermotogati</taxon>
        <taxon>Deinococcota</taxon>
        <taxon>Deinococci</taxon>
        <taxon>Deinococcales</taxon>
        <taxon>Deinococcaceae</taxon>
        <taxon>Deinococcus</taxon>
    </lineage>
</organism>
<dbReference type="InterPro" id="IPR029068">
    <property type="entry name" value="Glyas_Bleomycin-R_OHBP_Dase"/>
</dbReference>
<dbReference type="SUPFAM" id="SSF54593">
    <property type="entry name" value="Glyoxalase/Bleomycin resistance protein/Dihydroxybiphenyl dioxygenase"/>
    <property type="match status" value="1"/>
</dbReference>
<evidence type="ECO:0000313" key="2">
    <source>
        <dbReference type="EMBL" id="GGM51312.1"/>
    </source>
</evidence>
<dbReference type="EMBL" id="BMQG01000010">
    <property type="protein sequence ID" value="GGM51312.1"/>
    <property type="molecule type" value="Genomic_DNA"/>
</dbReference>
<proteinExistence type="predicted"/>
<dbReference type="InterPro" id="IPR051332">
    <property type="entry name" value="Fosfomycin_Res_Enzymes"/>
</dbReference>
<name>A0A8H9GVK8_9DEIO</name>
<dbReference type="PROSITE" id="PS51819">
    <property type="entry name" value="VOC"/>
    <property type="match status" value="1"/>
</dbReference>
<dbReference type="InterPro" id="IPR037523">
    <property type="entry name" value="VOC_core"/>
</dbReference>
<dbReference type="Gene3D" id="3.10.180.10">
    <property type="entry name" value="2,3-Dihydroxybiphenyl 1,2-Dioxygenase, domain 1"/>
    <property type="match status" value="1"/>
</dbReference>
<dbReference type="AlphaFoldDB" id="A0A8H9GVK8"/>
<accession>A0A8H9GVK8</accession>
<protein>
    <recommendedName>
        <fullName evidence="1">VOC domain-containing protein</fullName>
    </recommendedName>
</protein>
<dbReference type="InterPro" id="IPR004360">
    <property type="entry name" value="Glyas_Fos-R_dOase_dom"/>
</dbReference>
<dbReference type="Proteomes" id="UP000600547">
    <property type="component" value="Unassembled WGS sequence"/>
</dbReference>
<dbReference type="PANTHER" id="PTHR36113:SF3">
    <property type="entry name" value="SLL5075 PROTEIN"/>
    <property type="match status" value="1"/>
</dbReference>
<keyword evidence="3" id="KW-1185">Reference proteome</keyword>
<reference evidence="3" key="1">
    <citation type="journal article" date="2019" name="Int. J. Syst. Evol. Microbiol.">
        <title>The Global Catalogue of Microorganisms (GCM) 10K type strain sequencing project: providing services to taxonomists for standard genome sequencing and annotation.</title>
        <authorList>
            <consortium name="The Broad Institute Genomics Platform"/>
            <consortium name="The Broad Institute Genome Sequencing Center for Infectious Disease"/>
            <person name="Wu L."/>
            <person name="Ma J."/>
        </authorList>
    </citation>
    <scope>NUCLEOTIDE SEQUENCE [LARGE SCALE GENOMIC DNA]</scope>
    <source>
        <strain evidence="3">JCM 31047</strain>
    </source>
</reference>
<gene>
    <name evidence="2" type="ORF">GCM10008956_29210</name>
</gene>
<evidence type="ECO:0000313" key="3">
    <source>
        <dbReference type="Proteomes" id="UP000600547"/>
    </source>
</evidence>
<comment type="caution">
    <text evidence="2">The sequence shown here is derived from an EMBL/GenBank/DDBJ whole genome shotgun (WGS) entry which is preliminary data.</text>
</comment>
<evidence type="ECO:0000259" key="1">
    <source>
        <dbReference type="PROSITE" id="PS51819"/>
    </source>
</evidence>
<sequence length="129" mass="14284">MKLNHINLGVTDVPQAVEIFERFFGLRQADGMPRTDAMTFLLDDADSLISVFRARDVAYPKVFHIGFLQDSPAQVRAIHAQLTQGGFTVPAPRENHGRLTFYFDAPFGVVIEVESFLGGDAQDGREEGS</sequence>
<dbReference type="CDD" id="cd06587">
    <property type="entry name" value="VOC"/>
    <property type="match status" value="1"/>
</dbReference>
<dbReference type="Pfam" id="PF00903">
    <property type="entry name" value="Glyoxalase"/>
    <property type="match status" value="1"/>
</dbReference>
<dbReference type="PANTHER" id="PTHR36113">
    <property type="entry name" value="LYASE, PUTATIVE-RELATED-RELATED"/>
    <property type="match status" value="1"/>
</dbReference>